<dbReference type="GO" id="GO:0072546">
    <property type="term" value="C:EMC complex"/>
    <property type="evidence" value="ECO:0007669"/>
    <property type="project" value="InterPro"/>
</dbReference>
<name>A0A8W8JSM0_MAGGI</name>
<dbReference type="PANTHER" id="PTHR12941:SF10">
    <property type="entry name" value="ER MEMBRANE PROTEIN COMPLEX SUBUNIT 8_9 HOMOLOG"/>
    <property type="match status" value="1"/>
</dbReference>
<reference evidence="3" key="1">
    <citation type="submission" date="2022-08" db="UniProtKB">
        <authorList>
            <consortium name="EnsemblMetazoa"/>
        </authorList>
    </citation>
    <scope>IDENTIFICATION</scope>
    <source>
        <strain evidence="3">05x7-T-G4-1.051#20</strain>
    </source>
</reference>
<dbReference type="InterPro" id="IPR037518">
    <property type="entry name" value="MPN"/>
</dbReference>
<sequence>MAELIVSIQAYCKILLHAVKHPHCAVNGVLLAEDNKSKDRKVLKFVDCVPLFHLTLSLSPMLEAALLQIDAYCKSRGYIIAGYYQANENLRDKELNNVAKTIGRRIQENCANSYIFMVDNERLSQMLSSEMYRMYSPREASWKEEEKLETVTEETLRVASMLFLTDFQGGGCGGL</sequence>
<dbReference type="AlphaFoldDB" id="A0A8W8JSM0"/>
<organism evidence="3 4">
    <name type="scientific">Magallana gigas</name>
    <name type="common">Pacific oyster</name>
    <name type="synonym">Crassostrea gigas</name>
    <dbReference type="NCBI Taxonomy" id="29159"/>
    <lineage>
        <taxon>Eukaryota</taxon>
        <taxon>Metazoa</taxon>
        <taxon>Spiralia</taxon>
        <taxon>Lophotrochozoa</taxon>
        <taxon>Mollusca</taxon>
        <taxon>Bivalvia</taxon>
        <taxon>Autobranchia</taxon>
        <taxon>Pteriomorphia</taxon>
        <taxon>Ostreida</taxon>
        <taxon>Ostreoidea</taxon>
        <taxon>Ostreidae</taxon>
        <taxon>Magallana</taxon>
    </lineage>
</organism>
<protein>
    <recommendedName>
        <fullName evidence="2">MPN domain-containing protein</fullName>
    </recommendedName>
</protein>
<evidence type="ECO:0000313" key="3">
    <source>
        <dbReference type="EnsemblMetazoa" id="G20759.1:cds"/>
    </source>
</evidence>
<dbReference type="Pfam" id="PF03665">
    <property type="entry name" value="UPF0172"/>
    <property type="match status" value="1"/>
</dbReference>
<keyword evidence="4" id="KW-1185">Reference proteome</keyword>
<accession>A0A8W8JSM0</accession>
<dbReference type="PROSITE" id="PS50249">
    <property type="entry name" value="MPN"/>
    <property type="match status" value="1"/>
</dbReference>
<dbReference type="OrthoDB" id="194468at2759"/>
<dbReference type="PANTHER" id="PTHR12941">
    <property type="entry name" value="ER MEMBRANE PROTEIN COMPLEX"/>
    <property type="match status" value="1"/>
</dbReference>
<proteinExistence type="inferred from homology"/>
<evidence type="ECO:0000256" key="1">
    <source>
        <dbReference type="ARBA" id="ARBA00007461"/>
    </source>
</evidence>
<dbReference type="Proteomes" id="UP000005408">
    <property type="component" value="Unassembled WGS sequence"/>
</dbReference>
<dbReference type="InterPro" id="IPR005366">
    <property type="entry name" value="EMC8/9"/>
</dbReference>
<dbReference type="CDD" id="cd08060">
    <property type="entry name" value="MPN_UPF0172"/>
    <property type="match status" value="1"/>
</dbReference>
<feature type="domain" description="MPN" evidence="2">
    <location>
        <begin position="4"/>
        <end position="141"/>
    </location>
</feature>
<evidence type="ECO:0000259" key="2">
    <source>
        <dbReference type="PROSITE" id="PS50249"/>
    </source>
</evidence>
<comment type="similarity">
    <text evidence="1">Belongs to the EMC8/EMC9 family.</text>
</comment>
<dbReference type="OMA" id="TELACSW"/>
<dbReference type="EnsemblMetazoa" id="G20759.1">
    <property type="protein sequence ID" value="G20759.1:cds"/>
    <property type="gene ID" value="G20759"/>
</dbReference>
<evidence type="ECO:0000313" key="4">
    <source>
        <dbReference type="Proteomes" id="UP000005408"/>
    </source>
</evidence>